<sequence length="569" mass="62425">MTCNNCKVKGHNKRKCTEKGNTSSDTRIPKKLRGRPRKQPIEVPSAAIVTHQSQQSTITSPQSSQPRAPRGMSRKSTGADPSQQKKSSGSGRNNHIPFLPDRLHRLLDVFPPNRGVVNCLIYAGTGSLGILPASVNGAQARYKWDQGGGGSDGSGGRNTTVMSYRTNFGLHFGIEGLWCSFTKNKIEMSDPEDDIQPLVFDNGSATMKAGFAGDDAPRVVFPSIVGTPRHTSAMIGMGQRAAYVGDDAQSKRGMLNLTYPMEHGVVQNWDDMEKIWHHTFYNELRVAPEEHPVLLTEASLNPNTNREKMTQTMFETFDVSAMFVTISATLSLYASGRTTGVILDSGGGVTQAVPIYDGYGLPDSILRLDLGGANITDFLMKMLSKRGYELTTSADREIVRDIKEKAAYVALDYQKEHGNTKRSSSVNTDYKLPDGNIMTVGAERFCCVEALFQPDLIEMEAAGIHETAYNSIMRCDAELWKALYGYILLSGGSTLFPGFADRMRKEIMDLAPSGMDIKVVAPPERKYSSWIGGSILASLSSFQKVVSSIALDWGLRTETKHSYLHNTYG</sequence>
<dbReference type="InterPro" id="IPR004000">
    <property type="entry name" value="Actin"/>
</dbReference>
<comment type="subcellular location">
    <subcellularLocation>
        <location evidence="1">Cytoplasm</location>
        <location evidence="1">Cytoskeleton</location>
    </subcellularLocation>
</comment>
<evidence type="ECO:0000313" key="12">
    <source>
        <dbReference type="Proteomes" id="UP000326396"/>
    </source>
</evidence>
<feature type="compositionally biased region" description="Low complexity" evidence="10">
    <location>
        <begin position="52"/>
        <end position="66"/>
    </location>
</feature>
<dbReference type="FunFam" id="3.30.420.40:FF:000218">
    <property type="entry name" value="actin, alpha sarcomeric/skeletal-like"/>
    <property type="match status" value="1"/>
</dbReference>
<evidence type="ECO:0000256" key="6">
    <source>
        <dbReference type="ARBA" id="ARBA00022840"/>
    </source>
</evidence>
<comment type="caution">
    <text evidence="11">The sequence shown here is derived from an EMBL/GenBank/DDBJ whole genome shotgun (WGS) entry which is preliminary data.</text>
</comment>
<evidence type="ECO:0000256" key="2">
    <source>
        <dbReference type="ARBA" id="ARBA00006752"/>
    </source>
</evidence>
<dbReference type="GO" id="GO:0005856">
    <property type="term" value="C:cytoskeleton"/>
    <property type="evidence" value="ECO:0007669"/>
    <property type="project" value="UniProtKB-SubCell"/>
</dbReference>
<evidence type="ECO:0000256" key="9">
    <source>
        <dbReference type="RuleBase" id="RU000487"/>
    </source>
</evidence>
<dbReference type="OrthoDB" id="5132116at2759"/>
<organism evidence="11 12">
    <name type="scientific">Mikania micrantha</name>
    <name type="common">bitter vine</name>
    <dbReference type="NCBI Taxonomy" id="192012"/>
    <lineage>
        <taxon>Eukaryota</taxon>
        <taxon>Viridiplantae</taxon>
        <taxon>Streptophyta</taxon>
        <taxon>Embryophyta</taxon>
        <taxon>Tracheophyta</taxon>
        <taxon>Spermatophyta</taxon>
        <taxon>Magnoliopsida</taxon>
        <taxon>eudicotyledons</taxon>
        <taxon>Gunneridae</taxon>
        <taxon>Pentapetalae</taxon>
        <taxon>asterids</taxon>
        <taxon>campanulids</taxon>
        <taxon>Asterales</taxon>
        <taxon>Asteraceae</taxon>
        <taxon>Asteroideae</taxon>
        <taxon>Heliantheae alliance</taxon>
        <taxon>Eupatorieae</taxon>
        <taxon>Mikania</taxon>
    </lineage>
</organism>
<accession>A0A5N6MJZ2</accession>
<evidence type="ECO:0000256" key="3">
    <source>
        <dbReference type="ARBA" id="ARBA00022490"/>
    </source>
</evidence>
<dbReference type="SMART" id="SM00268">
    <property type="entry name" value="ACTIN"/>
    <property type="match status" value="1"/>
</dbReference>
<dbReference type="SUPFAM" id="SSF53067">
    <property type="entry name" value="Actin-like ATPase domain"/>
    <property type="match status" value="2"/>
</dbReference>
<evidence type="ECO:0000256" key="10">
    <source>
        <dbReference type="SAM" id="MobiDB-lite"/>
    </source>
</evidence>
<feature type="compositionally biased region" description="Basic residues" evidence="10">
    <location>
        <begin position="29"/>
        <end position="38"/>
    </location>
</feature>
<evidence type="ECO:0000256" key="5">
    <source>
        <dbReference type="ARBA" id="ARBA00022801"/>
    </source>
</evidence>
<dbReference type="PRINTS" id="PR00190">
    <property type="entry name" value="ACTIN"/>
</dbReference>
<gene>
    <name evidence="11" type="ORF">E3N88_29585</name>
</gene>
<comment type="catalytic activity">
    <reaction evidence="8">
        <text>ATP + H2O = ADP + phosphate + H(+)</text>
        <dbReference type="Rhea" id="RHEA:13065"/>
        <dbReference type="ChEBI" id="CHEBI:15377"/>
        <dbReference type="ChEBI" id="CHEBI:15378"/>
        <dbReference type="ChEBI" id="CHEBI:30616"/>
        <dbReference type="ChEBI" id="CHEBI:43474"/>
        <dbReference type="ChEBI" id="CHEBI:456216"/>
    </reaction>
</comment>
<dbReference type="EMBL" id="SZYD01000015">
    <property type="protein sequence ID" value="KAD3640362.1"/>
    <property type="molecule type" value="Genomic_DNA"/>
</dbReference>
<keyword evidence="3" id="KW-0963">Cytoplasm</keyword>
<evidence type="ECO:0008006" key="13">
    <source>
        <dbReference type="Google" id="ProtNLM"/>
    </source>
</evidence>
<keyword evidence="6" id="KW-0067">ATP-binding</keyword>
<proteinExistence type="inferred from homology"/>
<evidence type="ECO:0000313" key="11">
    <source>
        <dbReference type="EMBL" id="KAD3640362.1"/>
    </source>
</evidence>
<dbReference type="AlphaFoldDB" id="A0A5N6MJZ2"/>
<feature type="compositionally biased region" description="Polar residues" evidence="10">
    <location>
        <begin position="74"/>
        <end position="93"/>
    </location>
</feature>
<dbReference type="Gene3D" id="3.90.640.10">
    <property type="entry name" value="Actin, Chain A, domain 4"/>
    <property type="match status" value="1"/>
</dbReference>
<keyword evidence="5" id="KW-0378">Hydrolase</keyword>
<evidence type="ECO:0000256" key="8">
    <source>
        <dbReference type="ARBA" id="ARBA00049360"/>
    </source>
</evidence>
<dbReference type="FunFam" id="3.90.640.10:FF:000007">
    <property type="entry name" value="Actin like 7B"/>
    <property type="match status" value="1"/>
</dbReference>
<keyword evidence="4" id="KW-0547">Nucleotide-binding</keyword>
<evidence type="ECO:0000256" key="4">
    <source>
        <dbReference type="ARBA" id="ARBA00022741"/>
    </source>
</evidence>
<reference evidence="11 12" key="1">
    <citation type="submission" date="2019-05" db="EMBL/GenBank/DDBJ databases">
        <title>Mikania micrantha, genome provides insights into the molecular mechanism of rapid growth.</title>
        <authorList>
            <person name="Liu B."/>
        </authorList>
    </citation>
    <scope>NUCLEOTIDE SEQUENCE [LARGE SCALE GENOMIC DNA]</scope>
    <source>
        <strain evidence="11">NLD-2019</strain>
        <tissue evidence="11">Leaf</tissue>
    </source>
</reference>
<dbReference type="GO" id="GO:0005524">
    <property type="term" value="F:ATP binding"/>
    <property type="evidence" value="ECO:0007669"/>
    <property type="project" value="UniProtKB-KW"/>
</dbReference>
<comment type="similarity">
    <text evidence="2 9">Belongs to the actin family.</text>
</comment>
<dbReference type="FunFam" id="3.30.420.40:FF:000291">
    <property type="entry name" value="Actin, alpha skeletal muscle"/>
    <property type="match status" value="1"/>
</dbReference>
<feature type="region of interest" description="Disordered" evidence="10">
    <location>
        <begin position="1"/>
        <end position="97"/>
    </location>
</feature>
<dbReference type="Pfam" id="PF00022">
    <property type="entry name" value="Actin"/>
    <property type="match status" value="1"/>
</dbReference>
<dbReference type="Proteomes" id="UP000326396">
    <property type="component" value="Linkage Group LG5"/>
</dbReference>
<evidence type="ECO:0000256" key="7">
    <source>
        <dbReference type="ARBA" id="ARBA00023212"/>
    </source>
</evidence>
<evidence type="ECO:0000256" key="1">
    <source>
        <dbReference type="ARBA" id="ARBA00004245"/>
    </source>
</evidence>
<dbReference type="GO" id="GO:0016787">
    <property type="term" value="F:hydrolase activity"/>
    <property type="evidence" value="ECO:0007669"/>
    <property type="project" value="UniProtKB-KW"/>
</dbReference>
<name>A0A5N6MJZ2_9ASTR</name>
<dbReference type="PROSITE" id="PS01132">
    <property type="entry name" value="ACTINS_ACT_LIKE"/>
    <property type="match status" value="1"/>
</dbReference>
<keyword evidence="7" id="KW-0206">Cytoskeleton</keyword>
<dbReference type="InterPro" id="IPR020902">
    <property type="entry name" value="Actin/actin-like_CS"/>
</dbReference>
<keyword evidence="12" id="KW-1185">Reference proteome</keyword>
<dbReference type="PANTHER" id="PTHR11937">
    <property type="entry name" value="ACTIN"/>
    <property type="match status" value="1"/>
</dbReference>
<protein>
    <recommendedName>
        <fullName evidence="13">Actin</fullName>
    </recommendedName>
</protein>
<dbReference type="InterPro" id="IPR043129">
    <property type="entry name" value="ATPase_NBD"/>
</dbReference>
<dbReference type="Gene3D" id="3.30.420.40">
    <property type="match status" value="2"/>
</dbReference>